<gene>
    <name evidence="1" type="ORF">ABVK50_09980</name>
</gene>
<accession>A0AAU8CV77</accession>
<dbReference type="EMBL" id="CP159253">
    <property type="protein sequence ID" value="XCG50776.1"/>
    <property type="molecule type" value="Genomic_DNA"/>
</dbReference>
<protein>
    <submittedName>
        <fullName evidence="1">Uncharacterized protein</fullName>
    </submittedName>
</protein>
<proteinExistence type="predicted"/>
<name>A0AAU8CV77_9HYPH</name>
<reference evidence="1" key="1">
    <citation type="submission" date="2024-06" db="EMBL/GenBank/DDBJ databases">
        <title>Mesorhizobium karijinii sp. nov., a symbiont of the iconic Swainsona formosa from arid Australia.</title>
        <authorList>
            <person name="Hill Y.J."/>
            <person name="Watkin E.L.J."/>
            <person name="O'Hara G.W."/>
            <person name="Terpolilli J."/>
            <person name="Tye M.L."/>
            <person name="Kohlmeier M.G."/>
        </authorList>
    </citation>
    <scope>NUCLEOTIDE SEQUENCE</scope>
    <source>
        <strain evidence="1">WSM2240</strain>
    </source>
</reference>
<organism evidence="1">
    <name type="scientific">Mesorhizobium sp. WSM2240</name>
    <dbReference type="NCBI Taxonomy" id="3228851"/>
    <lineage>
        <taxon>Bacteria</taxon>
        <taxon>Pseudomonadati</taxon>
        <taxon>Pseudomonadota</taxon>
        <taxon>Alphaproteobacteria</taxon>
        <taxon>Hyphomicrobiales</taxon>
        <taxon>Phyllobacteriaceae</taxon>
        <taxon>Mesorhizobium</taxon>
    </lineage>
</organism>
<sequence>MQVFETIDRLSELASSKPFRRKSEACFLLVSKIVPFYSRYAFADNAGRALFPLRDHILFLWSQYCVGSTVSALDALQLELHIPDVDSPGTSDGRLVVYAQNALICALHLTRYSARSDDAHVKGCVVNYFDHVDYLVQERVGADSRVPDLTDLLVARSRLFQQETDDFQAALLRDERESIVSRPLLIANMDRDVSGYL</sequence>
<dbReference type="Gene3D" id="1.20.1590.10">
    <property type="entry name" value="YP_001051499.1 domain like"/>
    <property type="match status" value="1"/>
</dbReference>
<dbReference type="InterPro" id="IPR023381">
    <property type="entry name" value="YP001051499.1-like_dom_sf"/>
</dbReference>
<dbReference type="AlphaFoldDB" id="A0AAU8CV77"/>
<evidence type="ECO:0000313" key="1">
    <source>
        <dbReference type="EMBL" id="XCG50776.1"/>
    </source>
</evidence>
<dbReference type="RefSeq" id="WP_353641716.1">
    <property type="nucleotide sequence ID" value="NZ_CP159253.1"/>
</dbReference>